<keyword evidence="3" id="KW-1185">Reference proteome</keyword>
<evidence type="ECO:0000313" key="3">
    <source>
        <dbReference type="Proteomes" id="UP001383192"/>
    </source>
</evidence>
<dbReference type="CDD" id="cd11296">
    <property type="entry name" value="O-FucT_like"/>
    <property type="match status" value="1"/>
</dbReference>
<proteinExistence type="predicted"/>
<dbReference type="Gene3D" id="3.40.50.11350">
    <property type="match status" value="1"/>
</dbReference>
<gene>
    <name evidence="2" type="ORF">VNI00_010269</name>
</gene>
<name>A0AAW0CJP3_9AGAR</name>
<feature type="transmembrane region" description="Helical" evidence="1">
    <location>
        <begin position="27"/>
        <end position="47"/>
    </location>
</feature>
<dbReference type="Proteomes" id="UP001383192">
    <property type="component" value="Unassembled WGS sequence"/>
</dbReference>
<accession>A0AAW0CJP3</accession>
<sequence>MPSLLQNAQELGPSMPYNLPRRRRVRVTLAVVASICLLLLVLFGLSAHPQTCEYARNLFGDNLKFDRNSIAPNILALGPPHYDSIRGYEKNLPQHNQSLPFPEGKEGRYVKFSNQVRFMGWNNCLNEISGSTIARLMNAHLAYASQRAYVFQDYLWAVNHYRWPKEKWLESEPSTPLNAIIAGPTAGGVWGTGDPAPRSVSASWFDIVCPERRIINTREIKPNISSAPGNEVFDAWKNVLLKAPERCIEIQSPPIREDTRPQTFDEHLWFNATRLESLWELFINSPTSRLLQPSPLVLSAVYKNEYLFLPPSPRIQKSSPTPWDRMMAIHLRKGDFEDHCVGLWTVKMPWYGWNGLGFLPDRQTPNIGLEDHMKRCWPSVDDIVDKEKNGRGAVLDVMYLLTNDHSGFADEIINALGEEGWLIRTTKDLMLDQEQTDVSMAVDMEIASKASVFIGNGWSSFTSNIVHRRVKDGKERDSIRFF</sequence>
<organism evidence="2 3">
    <name type="scientific">Paramarasmius palmivorus</name>
    <dbReference type="NCBI Taxonomy" id="297713"/>
    <lineage>
        <taxon>Eukaryota</taxon>
        <taxon>Fungi</taxon>
        <taxon>Dikarya</taxon>
        <taxon>Basidiomycota</taxon>
        <taxon>Agaricomycotina</taxon>
        <taxon>Agaricomycetes</taxon>
        <taxon>Agaricomycetidae</taxon>
        <taxon>Agaricales</taxon>
        <taxon>Marasmiineae</taxon>
        <taxon>Marasmiaceae</taxon>
        <taxon>Paramarasmius</taxon>
    </lineage>
</organism>
<dbReference type="AlphaFoldDB" id="A0AAW0CJP3"/>
<dbReference type="EMBL" id="JAYKXP010000040">
    <property type="protein sequence ID" value="KAK7039096.1"/>
    <property type="molecule type" value="Genomic_DNA"/>
</dbReference>
<keyword evidence="1" id="KW-0472">Membrane</keyword>
<evidence type="ECO:0000256" key="1">
    <source>
        <dbReference type="SAM" id="Phobius"/>
    </source>
</evidence>
<protein>
    <submittedName>
        <fullName evidence="2">Uncharacterized protein</fullName>
    </submittedName>
</protein>
<keyword evidence="1" id="KW-0812">Transmembrane</keyword>
<evidence type="ECO:0000313" key="2">
    <source>
        <dbReference type="EMBL" id="KAK7039096.1"/>
    </source>
</evidence>
<keyword evidence="1" id="KW-1133">Transmembrane helix</keyword>
<comment type="caution">
    <text evidence="2">The sequence shown here is derived from an EMBL/GenBank/DDBJ whole genome shotgun (WGS) entry which is preliminary data.</text>
</comment>
<reference evidence="2 3" key="1">
    <citation type="submission" date="2024-01" db="EMBL/GenBank/DDBJ databases">
        <title>A draft genome for a cacao thread blight-causing isolate of Paramarasmius palmivorus.</title>
        <authorList>
            <person name="Baruah I.K."/>
            <person name="Bukari Y."/>
            <person name="Amoako-Attah I."/>
            <person name="Meinhardt L.W."/>
            <person name="Bailey B.A."/>
            <person name="Cohen S.P."/>
        </authorList>
    </citation>
    <scope>NUCLEOTIDE SEQUENCE [LARGE SCALE GENOMIC DNA]</scope>
    <source>
        <strain evidence="2 3">GH-12</strain>
    </source>
</reference>